<sequence>MSGVELLLGAGALILGIGVGLVHFALLRAGTDAMLLESKALKSIALTVLRFGLTITVLVGCALLGAVPLLTAALGIGIGRALTLRRARSA</sequence>
<dbReference type="RefSeq" id="WP_077701134.1">
    <property type="nucleotide sequence ID" value="NZ_CP019437.1"/>
</dbReference>
<evidence type="ECO:0000313" key="2">
    <source>
        <dbReference type="EMBL" id="AQS47383.1"/>
    </source>
</evidence>
<evidence type="ECO:0000256" key="1">
    <source>
        <dbReference type="SAM" id="Phobius"/>
    </source>
</evidence>
<keyword evidence="1" id="KW-0812">Transmembrane</keyword>
<dbReference type="Proteomes" id="UP000185622">
    <property type="component" value="Chromosome"/>
</dbReference>
<keyword evidence="3" id="KW-1185">Reference proteome</keyword>
<keyword evidence="1" id="KW-1133">Transmembrane helix</keyword>
<evidence type="ECO:0008006" key="4">
    <source>
        <dbReference type="Google" id="ProtNLM"/>
    </source>
</evidence>
<dbReference type="EMBL" id="CP019437">
    <property type="protein sequence ID" value="AQS47383.1"/>
    <property type="molecule type" value="Genomic_DNA"/>
</dbReference>
<keyword evidence="1" id="KW-0472">Membrane</keyword>
<protein>
    <recommendedName>
        <fullName evidence="4">ATP synthase subunit I</fullName>
    </recommendedName>
</protein>
<proteinExistence type="predicted"/>
<gene>
    <name evidence="2" type="ORF">BMG03_05895</name>
</gene>
<name>A0ABM6IF64_9RHOB</name>
<organism evidence="2 3">
    <name type="scientific">Thioclava nitratireducens</name>
    <dbReference type="NCBI Taxonomy" id="1915078"/>
    <lineage>
        <taxon>Bacteria</taxon>
        <taxon>Pseudomonadati</taxon>
        <taxon>Pseudomonadota</taxon>
        <taxon>Alphaproteobacteria</taxon>
        <taxon>Rhodobacterales</taxon>
        <taxon>Paracoccaceae</taxon>
        <taxon>Thioclava</taxon>
    </lineage>
</organism>
<evidence type="ECO:0000313" key="3">
    <source>
        <dbReference type="Proteomes" id="UP000185622"/>
    </source>
</evidence>
<reference evidence="2 3" key="1">
    <citation type="submission" date="2017-01" db="EMBL/GenBank/DDBJ databases">
        <title>The complete genome sequence of a sulfur-oxidizing marine bacterium Thioclava sp. 25B10_4T.</title>
        <authorList>
            <person name="Liu Y."/>
            <person name="Lai Q."/>
            <person name="Shao Z."/>
        </authorList>
    </citation>
    <scope>NUCLEOTIDE SEQUENCE [LARGE SCALE GENOMIC DNA]</scope>
    <source>
        <strain evidence="2 3">25B10_4</strain>
    </source>
</reference>
<feature type="transmembrane region" description="Helical" evidence="1">
    <location>
        <begin position="6"/>
        <end position="27"/>
    </location>
</feature>
<feature type="transmembrane region" description="Helical" evidence="1">
    <location>
        <begin position="48"/>
        <end position="78"/>
    </location>
</feature>
<accession>A0ABM6IF64</accession>